<proteinExistence type="predicted"/>
<dbReference type="Proteomes" id="UP001175000">
    <property type="component" value="Unassembled WGS sequence"/>
</dbReference>
<dbReference type="Pfam" id="PF13391">
    <property type="entry name" value="HNH_2"/>
    <property type="match status" value="1"/>
</dbReference>
<evidence type="ECO:0000259" key="2">
    <source>
        <dbReference type="Pfam" id="PF13391"/>
    </source>
</evidence>
<name>A0AA39WK66_9PEZI</name>
<accession>A0AA39WK66</accession>
<feature type="compositionally biased region" description="Low complexity" evidence="1">
    <location>
        <begin position="155"/>
        <end position="182"/>
    </location>
</feature>
<feature type="region of interest" description="Disordered" evidence="1">
    <location>
        <begin position="506"/>
        <end position="548"/>
    </location>
</feature>
<sequence>MLDSNSNSNSNSDLLAQCDEILKRKVGHGSKREILKETLHFLQREQYNTDIDALSEFLKNDPPTEPVRAILPLDGLTERLELIANVEPQLRRNENHDRKLDRKNFAALLIAPLEVLQRATAADSAYFLALLSALEELPSLIYQFLAKDGQTQNDAKPQPKSQSVKSQSAKSRSAKSQPAKSQPAKSPLVPQKRKSLDDAPCSNLPTDKKGKTIRNEERVLSRKELDGGRCIVTGAIEPNTCHILPNATCFREGAILNFRTALEMTARLFHEKPETFTETRERAMMLTSDVGVSDQNWNMICLSPLLHRWWGMGYFGFKYLGMVSICDGKYQQLTLQFHWMPRALPGKDVELDEEYLMHHLDKNTWGPWCGVAAFRLTSRPVKTGDIFKVSVATEGAHKMKAAFDLQWALIRIVALSGAADIDDKPGTDDTGSPQAEEAETEAEVVPMNVESWLDAVATDDDGGNNSDNDDGHSDIGKLPLSIGIRGSLERQVEGVPASIVGLSGPSVMKGNQAPTRARDGTIPGSTMDEQHESSWEPATRLFGNRPPT</sequence>
<evidence type="ECO:0000313" key="4">
    <source>
        <dbReference type="Proteomes" id="UP001175000"/>
    </source>
</evidence>
<dbReference type="AlphaFoldDB" id="A0AA39WK66"/>
<evidence type="ECO:0000256" key="1">
    <source>
        <dbReference type="SAM" id="MobiDB-lite"/>
    </source>
</evidence>
<feature type="region of interest" description="Disordered" evidence="1">
    <location>
        <begin position="151"/>
        <end position="217"/>
    </location>
</feature>
<comment type="caution">
    <text evidence="3">The sequence shown here is derived from an EMBL/GenBank/DDBJ whole genome shotgun (WGS) entry which is preliminary data.</text>
</comment>
<feature type="domain" description="HNH nuclease" evidence="2">
    <location>
        <begin position="230"/>
        <end position="318"/>
    </location>
</feature>
<organism evidence="3 4">
    <name type="scientific">Immersiella caudata</name>
    <dbReference type="NCBI Taxonomy" id="314043"/>
    <lineage>
        <taxon>Eukaryota</taxon>
        <taxon>Fungi</taxon>
        <taxon>Dikarya</taxon>
        <taxon>Ascomycota</taxon>
        <taxon>Pezizomycotina</taxon>
        <taxon>Sordariomycetes</taxon>
        <taxon>Sordariomycetidae</taxon>
        <taxon>Sordariales</taxon>
        <taxon>Lasiosphaeriaceae</taxon>
        <taxon>Immersiella</taxon>
    </lineage>
</organism>
<feature type="compositionally biased region" description="Basic and acidic residues" evidence="1">
    <location>
        <begin position="206"/>
        <end position="217"/>
    </location>
</feature>
<keyword evidence="4" id="KW-1185">Reference proteome</keyword>
<dbReference type="InterPro" id="IPR003615">
    <property type="entry name" value="HNH_nuc"/>
</dbReference>
<reference evidence="3" key="1">
    <citation type="submission" date="2023-06" db="EMBL/GenBank/DDBJ databases">
        <title>Genome-scale phylogeny and comparative genomics of the fungal order Sordariales.</title>
        <authorList>
            <consortium name="Lawrence Berkeley National Laboratory"/>
            <person name="Hensen N."/>
            <person name="Bonometti L."/>
            <person name="Westerberg I."/>
            <person name="Brannstrom I.O."/>
            <person name="Guillou S."/>
            <person name="Cros-Aarteil S."/>
            <person name="Calhoun S."/>
            <person name="Haridas S."/>
            <person name="Kuo A."/>
            <person name="Mondo S."/>
            <person name="Pangilinan J."/>
            <person name="Riley R."/>
            <person name="Labutti K."/>
            <person name="Andreopoulos B."/>
            <person name="Lipzen A."/>
            <person name="Chen C."/>
            <person name="Yanf M."/>
            <person name="Daum C."/>
            <person name="Ng V."/>
            <person name="Clum A."/>
            <person name="Steindorff A."/>
            <person name="Ohm R."/>
            <person name="Martin F."/>
            <person name="Silar P."/>
            <person name="Natvig D."/>
            <person name="Lalanne C."/>
            <person name="Gautier V."/>
            <person name="Ament-Velasquez S.L."/>
            <person name="Kruys A."/>
            <person name="Hutchinson M.I."/>
            <person name="Powell A.J."/>
            <person name="Barry K."/>
            <person name="Miller A.N."/>
            <person name="Grigoriev I.V."/>
            <person name="Debuchy R."/>
            <person name="Gladieux P."/>
            <person name="Thoren M.H."/>
            <person name="Johannesson H."/>
        </authorList>
    </citation>
    <scope>NUCLEOTIDE SEQUENCE</scope>
    <source>
        <strain evidence="3">CBS 606.72</strain>
    </source>
</reference>
<evidence type="ECO:0000313" key="3">
    <source>
        <dbReference type="EMBL" id="KAK0616915.1"/>
    </source>
</evidence>
<dbReference type="EMBL" id="JAULSU010000005">
    <property type="protein sequence ID" value="KAK0616915.1"/>
    <property type="molecule type" value="Genomic_DNA"/>
</dbReference>
<gene>
    <name evidence="3" type="ORF">B0T14DRAFT_498047</name>
</gene>
<protein>
    <recommendedName>
        <fullName evidence="2">HNH nuclease domain-containing protein</fullName>
    </recommendedName>
</protein>
<feature type="region of interest" description="Disordered" evidence="1">
    <location>
        <begin position="421"/>
        <end position="443"/>
    </location>
</feature>